<reference evidence="1 2" key="1">
    <citation type="journal article" date="2005" name="Nucleic Acids Res.">
        <title>Genomic blueprint of Hahella chejuensis, a marine microbe producing an algicidal agent.</title>
        <authorList>
            <person name="Jeong H."/>
            <person name="Yim J.H."/>
            <person name="Lee C."/>
            <person name="Choi S.-H."/>
            <person name="Park Y.K."/>
            <person name="Yoon S.H."/>
            <person name="Hur C.-G."/>
            <person name="Kang H.-Y."/>
            <person name="Kim D."/>
            <person name="Lee H.H."/>
            <person name="Park K.H."/>
            <person name="Park S.-H."/>
            <person name="Park H.-S."/>
            <person name="Lee H.K."/>
            <person name="Oh T.K."/>
            <person name="Kim J.F."/>
        </authorList>
    </citation>
    <scope>NUCLEOTIDE SEQUENCE [LARGE SCALE GENOMIC DNA]</scope>
    <source>
        <strain evidence="1 2">KCTC 2396</strain>
    </source>
</reference>
<accession>Q2S7B4</accession>
<gene>
    <name evidence="1" type="ordered locus">HCH_06839</name>
</gene>
<dbReference type="RefSeq" id="WP_011400510.1">
    <property type="nucleotide sequence ID" value="NC_007645.1"/>
</dbReference>
<organism evidence="1 2">
    <name type="scientific">Hahella chejuensis (strain KCTC 2396)</name>
    <dbReference type="NCBI Taxonomy" id="349521"/>
    <lineage>
        <taxon>Bacteria</taxon>
        <taxon>Pseudomonadati</taxon>
        <taxon>Pseudomonadota</taxon>
        <taxon>Gammaproteobacteria</taxon>
        <taxon>Oceanospirillales</taxon>
        <taxon>Hahellaceae</taxon>
        <taxon>Hahella</taxon>
    </lineage>
</organism>
<protein>
    <submittedName>
        <fullName evidence="1">Uncharacterized protein</fullName>
    </submittedName>
</protein>
<dbReference type="SUPFAM" id="SSF102462">
    <property type="entry name" value="Peptidyl-tRNA hydrolase II"/>
    <property type="match status" value="1"/>
</dbReference>
<evidence type="ECO:0000313" key="1">
    <source>
        <dbReference type="EMBL" id="ABC33460.1"/>
    </source>
</evidence>
<keyword evidence="2" id="KW-1185">Reference proteome</keyword>
<dbReference type="Gene3D" id="3.40.1490.10">
    <property type="entry name" value="Bit1"/>
    <property type="match status" value="1"/>
</dbReference>
<dbReference type="EMBL" id="CP000155">
    <property type="protein sequence ID" value="ABC33460.1"/>
    <property type="molecule type" value="Genomic_DNA"/>
</dbReference>
<evidence type="ECO:0000313" key="2">
    <source>
        <dbReference type="Proteomes" id="UP000000238"/>
    </source>
</evidence>
<dbReference type="OrthoDB" id="6647803at2"/>
<dbReference type="Proteomes" id="UP000000238">
    <property type="component" value="Chromosome"/>
</dbReference>
<dbReference type="HOGENOM" id="CLU_2247846_0_0_6"/>
<sequence>MKMYILIKDSIPAGYAMVAAAHASLAAYLKFQEAEEVREWLSGPFYKTLCKVNEKQFEKAKSFTDHVVITESALEGQEVALAFKPREEWPKDFKFYPLYR</sequence>
<proteinExistence type="predicted"/>
<name>Q2S7B4_HAHCH</name>
<dbReference type="AlphaFoldDB" id="Q2S7B4"/>
<dbReference type="KEGG" id="hch:HCH_06839"/>
<dbReference type="InterPro" id="IPR023476">
    <property type="entry name" value="Pep_tRNA_hydro_II_dom_sf"/>
</dbReference>